<dbReference type="Proteomes" id="UP000574067">
    <property type="component" value="Unassembled WGS sequence"/>
</dbReference>
<dbReference type="CDD" id="cd00371">
    <property type="entry name" value="HMA"/>
    <property type="match status" value="1"/>
</dbReference>
<dbReference type="Gene3D" id="3.30.70.100">
    <property type="match status" value="1"/>
</dbReference>
<dbReference type="InterPro" id="IPR036163">
    <property type="entry name" value="HMA_dom_sf"/>
</dbReference>
<proteinExistence type="predicted"/>
<dbReference type="SUPFAM" id="SSF55008">
    <property type="entry name" value="HMA, heavy metal-associated domain"/>
    <property type="match status" value="1"/>
</dbReference>
<keyword evidence="4" id="KW-1185">Reference proteome</keyword>
<gene>
    <name evidence="3" type="ORF">HHL10_25620</name>
</gene>
<evidence type="ECO:0000313" key="3">
    <source>
        <dbReference type="EMBL" id="NML18353.1"/>
    </source>
</evidence>
<accession>A0A848FJD5</accession>
<dbReference type="Pfam" id="PF00403">
    <property type="entry name" value="HMA"/>
    <property type="match status" value="1"/>
</dbReference>
<reference evidence="3 4" key="1">
    <citation type="submission" date="2020-04" db="EMBL/GenBank/DDBJ databases">
        <title>Azohydromonas sp. isolated from soil.</title>
        <authorList>
            <person name="Dahal R.H."/>
        </authorList>
    </citation>
    <scope>NUCLEOTIDE SEQUENCE [LARGE SCALE GENOMIC DNA]</scope>
    <source>
        <strain evidence="3 4">G-1-1-14</strain>
    </source>
</reference>
<dbReference type="InterPro" id="IPR017969">
    <property type="entry name" value="Heavy-metal-associated_CS"/>
</dbReference>
<evidence type="ECO:0000259" key="2">
    <source>
        <dbReference type="PROSITE" id="PS50846"/>
    </source>
</evidence>
<dbReference type="GO" id="GO:0046872">
    <property type="term" value="F:metal ion binding"/>
    <property type="evidence" value="ECO:0007669"/>
    <property type="project" value="UniProtKB-KW"/>
</dbReference>
<keyword evidence="1" id="KW-0479">Metal-binding</keyword>
<name>A0A848FJD5_9BURK</name>
<dbReference type="EMBL" id="JABBFW010000031">
    <property type="protein sequence ID" value="NML18353.1"/>
    <property type="molecule type" value="Genomic_DNA"/>
</dbReference>
<protein>
    <submittedName>
        <fullName evidence="3">Heavy-metal-associated domain-containing protein</fullName>
    </submittedName>
</protein>
<sequence length="63" mass="6789">MIEFTLPTMTCGHCVRAVTQAVKDAAPQARVEIDLPSHKLQVENAPDREALVKALAEAGYDPA</sequence>
<evidence type="ECO:0000313" key="4">
    <source>
        <dbReference type="Proteomes" id="UP000574067"/>
    </source>
</evidence>
<comment type="caution">
    <text evidence="3">The sequence shown here is derived from an EMBL/GenBank/DDBJ whole genome shotgun (WGS) entry which is preliminary data.</text>
</comment>
<dbReference type="InterPro" id="IPR006121">
    <property type="entry name" value="HMA_dom"/>
</dbReference>
<dbReference type="PROSITE" id="PS50846">
    <property type="entry name" value="HMA_2"/>
    <property type="match status" value="1"/>
</dbReference>
<organism evidence="3 4">
    <name type="scientific">Azohydromonas caseinilytica</name>
    <dbReference type="NCBI Taxonomy" id="2728836"/>
    <lineage>
        <taxon>Bacteria</taxon>
        <taxon>Pseudomonadati</taxon>
        <taxon>Pseudomonadota</taxon>
        <taxon>Betaproteobacteria</taxon>
        <taxon>Burkholderiales</taxon>
        <taxon>Sphaerotilaceae</taxon>
        <taxon>Azohydromonas</taxon>
    </lineage>
</organism>
<feature type="domain" description="HMA" evidence="2">
    <location>
        <begin position="1"/>
        <end position="63"/>
    </location>
</feature>
<dbReference type="PROSITE" id="PS01047">
    <property type="entry name" value="HMA_1"/>
    <property type="match status" value="1"/>
</dbReference>
<evidence type="ECO:0000256" key="1">
    <source>
        <dbReference type="ARBA" id="ARBA00022723"/>
    </source>
</evidence>
<dbReference type="RefSeq" id="WP_169163251.1">
    <property type="nucleotide sequence ID" value="NZ_JABBFW010000031.1"/>
</dbReference>
<dbReference type="AlphaFoldDB" id="A0A848FJD5"/>